<dbReference type="PANTHER" id="PTHR15462:SF19">
    <property type="entry name" value="PEPTIDASE S1 DOMAIN-CONTAINING PROTEIN"/>
    <property type="match status" value="1"/>
</dbReference>
<comment type="caution">
    <text evidence="3">The sequence shown here is derived from an EMBL/GenBank/DDBJ whole genome shotgun (WGS) entry which is preliminary data.</text>
</comment>
<evidence type="ECO:0000256" key="2">
    <source>
        <dbReference type="SAM" id="MobiDB-lite"/>
    </source>
</evidence>
<dbReference type="InterPro" id="IPR009003">
    <property type="entry name" value="Peptidase_S1_PA"/>
</dbReference>
<dbReference type="SUPFAM" id="SSF50494">
    <property type="entry name" value="Trypsin-like serine proteases"/>
    <property type="match status" value="1"/>
</dbReference>
<protein>
    <recommendedName>
        <fullName evidence="5">V8-like Glu-specific endopeptidase</fullName>
    </recommendedName>
</protein>
<gene>
    <name evidence="3" type="ORF">B4N89_07090</name>
</gene>
<sequence>MTRGVRTLFVTLTVAVSLLVTGTVMALTLGGVGTDGGHGRGPAALADPGDPAHWTPERMSRAKPREPRGSEDGPAVPPPSPDPGRTGAPAGPEPLPDVLAEAKPPPVQARAVARPYTGEAGTVAVGKLFFEAPDGPSVCSGTVIADPKRPGRSNLVWTAGHCVHAGRGGTWFANLQFVPAFNSSGQATLANLGNPGPVAPFGQWWATSVATSDQWRDGGTNATSSATSYDYAVVEVRNPDRSGRSLEEVVGRALPVWFDAPRELAETGAYGYPQDAPFDGLTMFGCAQAPRRMTVDPNTPPLLRIGCTMTAGASGGGWYATAPDGTLCLIGNSALSGAGHTWIAGPYLDQEARRMLDNLKRKR</sequence>
<keyword evidence="1" id="KW-0732">Signal</keyword>
<organism evidence="3 4">
    <name type="scientific">Embleya scabrispora</name>
    <dbReference type="NCBI Taxonomy" id="159449"/>
    <lineage>
        <taxon>Bacteria</taxon>
        <taxon>Bacillati</taxon>
        <taxon>Actinomycetota</taxon>
        <taxon>Actinomycetes</taxon>
        <taxon>Kitasatosporales</taxon>
        <taxon>Streptomycetaceae</taxon>
        <taxon>Embleya</taxon>
    </lineage>
</organism>
<dbReference type="STRING" id="159449.B4N89_07090"/>
<dbReference type="InterPro" id="IPR050966">
    <property type="entry name" value="Glutamyl_endopeptidase"/>
</dbReference>
<evidence type="ECO:0008006" key="5">
    <source>
        <dbReference type="Google" id="ProtNLM"/>
    </source>
</evidence>
<feature type="compositionally biased region" description="Low complexity" evidence="2">
    <location>
        <begin position="41"/>
        <end position="52"/>
    </location>
</feature>
<dbReference type="PANTHER" id="PTHR15462">
    <property type="entry name" value="SERINE PROTEASE"/>
    <property type="match status" value="1"/>
</dbReference>
<dbReference type="AlphaFoldDB" id="A0A1T3NVR5"/>
<evidence type="ECO:0000313" key="4">
    <source>
        <dbReference type="Proteomes" id="UP000190037"/>
    </source>
</evidence>
<feature type="compositionally biased region" description="Basic and acidic residues" evidence="2">
    <location>
        <begin position="55"/>
        <end position="71"/>
    </location>
</feature>
<keyword evidence="4" id="KW-1185">Reference proteome</keyword>
<reference evidence="3 4" key="1">
    <citation type="submission" date="2017-03" db="EMBL/GenBank/DDBJ databases">
        <title>Draft genome sequence of Streptomyces scabrisporus NF3, endophyte isolated from Amphipterygium adstringens.</title>
        <authorList>
            <person name="Vazquez M."/>
            <person name="Ceapa C.D."/>
            <person name="Rodriguez Luna D."/>
            <person name="Sanchez Esquivel S."/>
        </authorList>
    </citation>
    <scope>NUCLEOTIDE SEQUENCE [LARGE SCALE GENOMIC DNA]</scope>
    <source>
        <strain evidence="3 4">NF3</strain>
    </source>
</reference>
<accession>A0A1T3NVR5</accession>
<dbReference type="InterPro" id="IPR043504">
    <property type="entry name" value="Peptidase_S1_PA_chymotrypsin"/>
</dbReference>
<feature type="region of interest" description="Disordered" evidence="2">
    <location>
        <begin position="38"/>
        <end position="101"/>
    </location>
</feature>
<dbReference type="OrthoDB" id="5121599at2"/>
<evidence type="ECO:0000256" key="1">
    <source>
        <dbReference type="ARBA" id="ARBA00022729"/>
    </source>
</evidence>
<dbReference type="Proteomes" id="UP000190037">
    <property type="component" value="Unassembled WGS sequence"/>
</dbReference>
<name>A0A1T3NVR5_9ACTN</name>
<proteinExistence type="predicted"/>
<dbReference type="EMBL" id="MWQN01000001">
    <property type="protein sequence ID" value="OPC80751.1"/>
    <property type="molecule type" value="Genomic_DNA"/>
</dbReference>
<evidence type="ECO:0000313" key="3">
    <source>
        <dbReference type="EMBL" id="OPC80751.1"/>
    </source>
</evidence>
<dbReference type="RefSeq" id="WP_078975005.1">
    <property type="nucleotide sequence ID" value="NZ_MWQN01000001.1"/>
</dbReference>
<dbReference type="Gene3D" id="2.40.10.10">
    <property type="entry name" value="Trypsin-like serine proteases"/>
    <property type="match status" value="2"/>
</dbReference>